<proteinExistence type="predicted"/>
<accession>A0A015LIT6</accession>
<dbReference type="HOGENOM" id="CLU_2639393_0_0_1"/>
<evidence type="ECO:0000313" key="2">
    <source>
        <dbReference type="EMBL" id="EXX72596.1"/>
    </source>
</evidence>
<name>A0A015LIT6_RHIIW</name>
<protein>
    <submittedName>
        <fullName evidence="2">Uncharacterized protein</fullName>
    </submittedName>
</protein>
<sequence length="77" mass="8896">MRNVSTDLLSKSDQVSQRKGEKLERLCLSLDEKIFLQQMIVTLEPFETITHKFSGAKYSTLSLIFPYTLPSQKYPVK</sequence>
<organism evidence="2 3">
    <name type="scientific">Rhizophagus irregularis (strain DAOM 197198w)</name>
    <name type="common">Glomus intraradices</name>
    <dbReference type="NCBI Taxonomy" id="1432141"/>
    <lineage>
        <taxon>Eukaryota</taxon>
        <taxon>Fungi</taxon>
        <taxon>Fungi incertae sedis</taxon>
        <taxon>Mucoromycota</taxon>
        <taxon>Glomeromycotina</taxon>
        <taxon>Glomeromycetes</taxon>
        <taxon>Glomerales</taxon>
        <taxon>Glomeraceae</taxon>
        <taxon>Rhizophagus</taxon>
    </lineage>
</organism>
<feature type="compositionally biased region" description="Polar residues" evidence="1">
    <location>
        <begin position="1"/>
        <end position="15"/>
    </location>
</feature>
<keyword evidence="3" id="KW-1185">Reference proteome</keyword>
<reference evidence="2 3" key="1">
    <citation type="submission" date="2014-02" db="EMBL/GenBank/DDBJ databases">
        <title>Single nucleus genome sequencing reveals high similarity among nuclei of an endomycorrhizal fungus.</title>
        <authorList>
            <person name="Lin K."/>
            <person name="Geurts R."/>
            <person name="Zhang Z."/>
            <person name="Limpens E."/>
            <person name="Saunders D.G."/>
            <person name="Mu D."/>
            <person name="Pang E."/>
            <person name="Cao H."/>
            <person name="Cha H."/>
            <person name="Lin T."/>
            <person name="Zhou Q."/>
            <person name="Shang Y."/>
            <person name="Li Y."/>
            <person name="Ivanov S."/>
            <person name="Sharma T."/>
            <person name="Velzen R.V."/>
            <person name="Ruijter N.D."/>
            <person name="Aanen D.K."/>
            <person name="Win J."/>
            <person name="Kamoun S."/>
            <person name="Bisseling T."/>
            <person name="Huang S."/>
        </authorList>
    </citation>
    <scope>NUCLEOTIDE SEQUENCE [LARGE SCALE GENOMIC DNA]</scope>
    <source>
        <strain evidence="3">DAOM197198w</strain>
    </source>
</reference>
<dbReference type="EMBL" id="JEMT01015211">
    <property type="protein sequence ID" value="EXX72596.1"/>
    <property type="molecule type" value="Genomic_DNA"/>
</dbReference>
<feature type="region of interest" description="Disordered" evidence="1">
    <location>
        <begin position="1"/>
        <end position="20"/>
    </location>
</feature>
<dbReference type="Proteomes" id="UP000022910">
    <property type="component" value="Unassembled WGS sequence"/>
</dbReference>
<evidence type="ECO:0000313" key="3">
    <source>
        <dbReference type="Proteomes" id="UP000022910"/>
    </source>
</evidence>
<gene>
    <name evidence="2" type="ORF">RirG_067830</name>
</gene>
<evidence type="ECO:0000256" key="1">
    <source>
        <dbReference type="SAM" id="MobiDB-lite"/>
    </source>
</evidence>
<dbReference type="AlphaFoldDB" id="A0A015LIT6"/>
<comment type="caution">
    <text evidence="2">The sequence shown here is derived from an EMBL/GenBank/DDBJ whole genome shotgun (WGS) entry which is preliminary data.</text>
</comment>